<proteinExistence type="predicted"/>
<evidence type="ECO:0000256" key="3">
    <source>
        <dbReference type="ARBA" id="ARBA00048741"/>
    </source>
</evidence>
<feature type="non-terminal residue" evidence="6">
    <location>
        <position position="289"/>
    </location>
</feature>
<evidence type="ECO:0000313" key="6">
    <source>
        <dbReference type="EMBL" id="ETW92087.1"/>
    </source>
</evidence>
<sequence length="289" mass="31996">RTWDLCRTSDAALAQACYRIEGVEGLCRLEGDFALACYDRTTQQLMALRDPMGAYPLFWIQEGETIALSTSIRPLADLISNLEIDPEYTADFLTFPTEFCAHLPLQRTAYRGVQRVMQGQLWNASLPTGHVACRTYWHWQEQIVPVAAHSVEEAGALVQERLEAAVQERLSRRAYTASHFSGGFDSTGVALLADRLCAKAGMPVHALSMVYQSEPMLEQEREYIDAALESSAAIVPHLIPADDLLDYDAYESVPLLDEPSSLGSRWNCFSILSRTAAEAGADTVMDLVS</sequence>
<evidence type="ECO:0000256" key="1">
    <source>
        <dbReference type="ARBA" id="ARBA00005187"/>
    </source>
</evidence>
<accession>W4L225</accession>
<dbReference type="Proteomes" id="UP000019141">
    <property type="component" value="Unassembled WGS sequence"/>
</dbReference>
<dbReference type="InterPro" id="IPR017932">
    <property type="entry name" value="GATase_2_dom"/>
</dbReference>
<feature type="domain" description="Asparagine synthetase" evidence="4">
    <location>
        <begin position="158"/>
        <end position="280"/>
    </location>
</feature>
<evidence type="ECO:0000259" key="5">
    <source>
        <dbReference type="Pfam" id="PF13537"/>
    </source>
</evidence>
<organism evidence="6 7">
    <name type="scientific">Entotheonella factor</name>
    <dbReference type="NCBI Taxonomy" id="1429438"/>
    <lineage>
        <taxon>Bacteria</taxon>
        <taxon>Pseudomonadati</taxon>
        <taxon>Nitrospinota/Tectimicrobiota group</taxon>
        <taxon>Candidatus Tectimicrobiota</taxon>
        <taxon>Candidatus Entotheonellia</taxon>
        <taxon>Candidatus Entotheonellales</taxon>
        <taxon>Candidatus Entotheonellaceae</taxon>
        <taxon>Candidatus Entotheonella</taxon>
    </lineage>
</organism>
<dbReference type="SUPFAM" id="SSF52402">
    <property type="entry name" value="Adenine nucleotide alpha hydrolases-like"/>
    <property type="match status" value="1"/>
</dbReference>
<comment type="catalytic activity">
    <reaction evidence="3">
        <text>L-aspartate + L-glutamine + ATP + H2O = L-asparagine + L-glutamate + AMP + diphosphate + H(+)</text>
        <dbReference type="Rhea" id="RHEA:12228"/>
        <dbReference type="ChEBI" id="CHEBI:15377"/>
        <dbReference type="ChEBI" id="CHEBI:15378"/>
        <dbReference type="ChEBI" id="CHEBI:29985"/>
        <dbReference type="ChEBI" id="CHEBI:29991"/>
        <dbReference type="ChEBI" id="CHEBI:30616"/>
        <dbReference type="ChEBI" id="CHEBI:33019"/>
        <dbReference type="ChEBI" id="CHEBI:58048"/>
        <dbReference type="ChEBI" id="CHEBI:58359"/>
        <dbReference type="ChEBI" id="CHEBI:456215"/>
        <dbReference type="EC" id="6.3.5.4"/>
    </reaction>
</comment>
<dbReference type="InterPro" id="IPR029055">
    <property type="entry name" value="Ntn_hydrolases_N"/>
</dbReference>
<evidence type="ECO:0000313" key="7">
    <source>
        <dbReference type="Proteomes" id="UP000019141"/>
    </source>
</evidence>
<evidence type="ECO:0000256" key="2">
    <source>
        <dbReference type="ARBA" id="ARBA00012737"/>
    </source>
</evidence>
<protein>
    <recommendedName>
        <fullName evidence="2">asparagine synthase (glutamine-hydrolyzing)</fullName>
        <ecNumber evidence="2">6.3.5.4</ecNumber>
    </recommendedName>
</protein>
<dbReference type="InterPro" id="IPR014729">
    <property type="entry name" value="Rossmann-like_a/b/a_fold"/>
</dbReference>
<reference evidence="6 7" key="1">
    <citation type="journal article" date="2014" name="Nature">
        <title>An environmental bacterial taxon with a large and distinct metabolic repertoire.</title>
        <authorList>
            <person name="Wilson M.C."/>
            <person name="Mori T."/>
            <person name="Ruckert C."/>
            <person name="Uria A.R."/>
            <person name="Helf M.J."/>
            <person name="Takada K."/>
            <person name="Gernert C."/>
            <person name="Steffens U.A."/>
            <person name="Heycke N."/>
            <person name="Schmitt S."/>
            <person name="Rinke C."/>
            <person name="Helfrich E.J."/>
            <person name="Brachmann A.O."/>
            <person name="Gurgui C."/>
            <person name="Wakimoto T."/>
            <person name="Kracht M."/>
            <person name="Crusemann M."/>
            <person name="Hentschel U."/>
            <person name="Abe I."/>
            <person name="Matsunaga S."/>
            <person name="Kalinowski J."/>
            <person name="Takeyama H."/>
            <person name="Piel J."/>
        </authorList>
    </citation>
    <scope>NUCLEOTIDE SEQUENCE [LARGE SCALE GENOMIC DNA]</scope>
    <source>
        <strain evidence="7">TSY1</strain>
    </source>
</reference>
<comment type="caution">
    <text evidence="6">The sequence shown here is derived from an EMBL/GenBank/DDBJ whole genome shotgun (WGS) entry which is preliminary data.</text>
</comment>
<dbReference type="PANTHER" id="PTHR43284:SF1">
    <property type="entry name" value="ASPARAGINE SYNTHETASE"/>
    <property type="match status" value="1"/>
</dbReference>
<dbReference type="EC" id="6.3.5.4" evidence="2"/>
<dbReference type="EMBL" id="AZHW01001673">
    <property type="protein sequence ID" value="ETW92087.1"/>
    <property type="molecule type" value="Genomic_DNA"/>
</dbReference>
<dbReference type="InterPro" id="IPR051786">
    <property type="entry name" value="ASN_synthetase/amidase"/>
</dbReference>
<dbReference type="Gene3D" id="3.40.50.620">
    <property type="entry name" value="HUPs"/>
    <property type="match status" value="1"/>
</dbReference>
<dbReference type="InterPro" id="IPR001962">
    <property type="entry name" value="Asn_synthase"/>
</dbReference>
<dbReference type="PANTHER" id="PTHR43284">
    <property type="entry name" value="ASPARAGINE SYNTHETASE (GLUTAMINE-HYDROLYZING)"/>
    <property type="match status" value="1"/>
</dbReference>
<comment type="pathway">
    <text evidence="1">Amino-acid biosynthesis; L-asparagine biosynthesis; L-asparagine from L-aspartate (L-Gln route): step 1/1.</text>
</comment>
<dbReference type="GO" id="GO:0006529">
    <property type="term" value="P:asparagine biosynthetic process"/>
    <property type="evidence" value="ECO:0007669"/>
    <property type="project" value="InterPro"/>
</dbReference>
<name>W4L225_ENTF1</name>
<dbReference type="SUPFAM" id="SSF56235">
    <property type="entry name" value="N-terminal nucleophile aminohydrolases (Ntn hydrolases)"/>
    <property type="match status" value="1"/>
</dbReference>
<keyword evidence="7" id="KW-1185">Reference proteome</keyword>
<feature type="domain" description="Glutamine amidotransferase type-2" evidence="5">
    <location>
        <begin position="7"/>
        <end position="75"/>
    </location>
</feature>
<dbReference type="Gene3D" id="3.60.20.10">
    <property type="entry name" value="Glutamine Phosphoribosylpyrophosphate, subunit 1, domain 1"/>
    <property type="match status" value="1"/>
</dbReference>
<gene>
    <name evidence="6" type="ORF">ETSY1_45230</name>
</gene>
<dbReference type="AlphaFoldDB" id="W4L225"/>
<dbReference type="Pfam" id="PF13537">
    <property type="entry name" value="GATase_7"/>
    <property type="match status" value="1"/>
</dbReference>
<feature type="non-terminal residue" evidence="6">
    <location>
        <position position="1"/>
    </location>
</feature>
<evidence type="ECO:0000259" key="4">
    <source>
        <dbReference type="Pfam" id="PF00733"/>
    </source>
</evidence>
<dbReference type="Pfam" id="PF00733">
    <property type="entry name" value="Asn_synthase"/>
    <property type="match status" value="1"/>
</dbReference>
<dbReference type="GO" id="GO:0004066">
    <property type="term" value="F:asparagine synthase (glutamine-hydrolyzing) activity"/>
    <property type="evidence" value="ECO:0007669"/>
    <property type="project" value="UniProtKB-EC"/>
</dbReference>